<organism evidence="3 4">
    <name type="scientific">Prolixibacter denitrificans</name>
    <dbReference type="NCBI Taxonomy" id="1541063"/>
    <lineage>
        <taxon>Bacteria</taxon>
        <taxon>Pseudomonadati</taxon>
        <taxon>Bacteroidota</taxon>
        <taxon>Bacteroidia</taxon>
        <taxon>Marinilabiliales</taxon>
        <taxon>Prolixibacteraceae</taxon>
        <taxon>Prolixibacter</taxon>
    </lineage>
</organism>
<protein>
    <recommendedName>
        <fullName evidence="1">DUF6671 domain-containing protein</fullName>
    </recommendedName>
</protein>
<dbReference type="AlphaFoldDB" id="A0A2P8CAP4"/>
<dbReference type="Proteomes" id="UP000240621">
    <property type="component" value="Unassembled WGS sequence"/>
</dbReference>
<dbReference type="EMBL" id="PYGC01000007">
    <property type="protein sequence ID" value="PSK82026.1"/>
    <property type="molecule type" value="Genomic_DNA"/>
</dbReference>
<keyword evidence="5" id="KW-1185">Reference proteome</keyword>
<evidence type="ECO:0000313" key="3">
    <source>
        <dbReference type="EMBL" id="PSK82026.1"/>
    </source>
</evidence>
<feature type="domain" description="DUF6671" evidence="1">
    <location>
        <begin position="66"/>
        <end position="281"/>
    </location>
</feature>
<accession>A0A2P8CAP4</accession>
<evidence type="ECO:0000313" key="4">
    <source>
        <dbReference type="Proteomes" id="UP000240621"/>
    </source>
</evidence>
<dbReference type="InterPro" id="IPR046612">
    <property type="entry name" value="DUF6671"/>
</dbReference>
<dbReference type="Pfam" id="PF20376">
    <property type="entry name" value="DUF6671"/>
    <property type="match status" value="1"/>
</dbReference>
<reference evidence="2 5" key="2">
    <citation type="submission" date="2019-10" db="EMBL/GenBank/DDBJ databases">
        <title>Prolixibacter strains distinguished by the presence of nitrate reductase genes were adept at nitrate-dependent anaerobic corrosion of metallic iron and carbon steel.</title>
        <authorList>
            <person name="Iino T."/>
            <person name="Shono N."/>
            <person name="Ito K."/>
            <person name="Nakamura R."/>
            <person name="Sueoka K."/>
            <person name="Harayama S."/>
            <person name="Ohkuma M."/>
        </authorList>
    </citation>
    <scope>NUCLEOTIDE SEQUENCE [LARGE SCALE GENOMIC DNA]</scope>
    <source>
        <strain evidence="2 5">MIC1-1</strain>
    </source>
</reference>
<evidence type="ECO:0000259" key="1">
    <source>
        <dbReference type="Pfam" id="PF20376"/>
    </source>
</evidence>
<reference evidence="3 4" key="1">
    <citation type="submission" date="2018-03" db="EMBL/GenBank/DDBJ databases">
        <title>Genomic Encyclopedia of Archaeal and Bacterial Type Strains, Phase II (KMG-II): from individual species to whole genera.</title>
        <authorList>
            <person name="Goeker M."/>
        </authorList>
    </citation>
    <scope>NUCLEOTIDE SEQUENCE [LARGE SCALE GENOMIC DNA]</scope>
    <source>
        <strain evidence="3 4">DSM 27267</strain>
    </source>
</reference>
<evidence type="ECO:0000313" key="2">
    <source>
        <dbReference type="EMBL" id="GET22618.1"/>
    </source>
</evidence>
<evidence type="ECO:0000313" key="5">
    <source>
        <dbReference type="Proteomes" id="UP000396862"/>
    </source>
</evidence>
<comment type="caution">
    <text evidence="3">The sequence shown here is derived from an EMBL/GenBank/DDBJ whole genome shotgun (WGS) entry which is preliminary data.</text>
</comment>
<proteinExistence type="predicted"/>
<dbReference type="Proteomes" id="UP000396862">
    <property type="component" value="Unassembled WGS sequence"/>
</dbReference>
<dbReference type="EMBL" id="BLAU01000001">
    <property type="protein sequence ID" value="GET22618.1"/>
    <property type="molecule type" value="Genomic_DNA"/>
</dbReference>
<sequence length="281" mass="31552">MGKEIFKNRKLVIATKHQKEEVIAPLVASELQVEPFVIDGLDTDLLGTFTGEIERKLDPLSTARAKCHMAMELSGCDLAIASEGSFGMHPFIPFLPSDDELVVLVDRRHQLEIVGRNLTVETNFNGREVINKQQLEDFAQKAGFPSHGLIIRNARNQNLFLKKGIVSRELLYESFDQALKEFGNAFVETDMRAFLNPTRMKAIQEATRDLLKRAARLCPDCSAPGFGITGHRDGLPCSLCGAPTRSVFSYIYTCNRCGYSEEIRNPEKEKEDPTYCDYCNP</sequence>
<name>A0A2P8CAP4_9BACT</name>
<dbReference type="RefSeq" id="WP_211297852.1">
    <property type="nucleotide sequence ID" value="NZ_BLAU01000001.1"/>
</dbReference>
<gene>
    <name evidence="3" type="ORF">CLV93_107140</name>
    <name evidence="2" type="ORF">JCM18694_28640</name>
</gene>